<sequence length="66" mass="6880">ATGGTASSRRRRARGARGGRRRDSPWPAASCPRLLLQCQKAAGEGEEKAQEEGGAAVAWKEAATGD</sequence>
<keyword evidence="3" id="KW-1185">Reference proteome</keyword>
<feature type="compositionally biased region" description="Basic residues" evidence="1">
    <location>
        <begin position="8"/>
        <end position="20"/>
    </location>
</feature>
<feature type="region of interest" description="Disordered" evidence="1">
    <location>
        <begin position="1"/>
        <end position="29"/>
    </location>
</feature>
<comment type="caution">
    <text evidence="2">The sequence shown here is derived from an EMBL/GenBank/DDBJ whole genome shotgun (WGS) entry which is preliminary data.</text>
</comment>
<feature type="non-terminal residue" evidence="2">
    <location>
        <position position="1"/>
    </location>
</feature>
<organism evidence="2 3">
    <name type="scientific">Thalassiosira oceanica</name>
    <name type="common">Marine diatom</name>
    <dbReference type="NCBI Taxonomy" id="159749"/>
    <lineage>
        <taxon>Eukaryota</taxon>
        <taxon>Sar</taxon>
        <taxon>Stramenopiles</taxon>
        <taxon>Ochrophyta</taxon>
        <taxon>Bacillariophyta</taxon>
        <taxon>Coscinodiscophyceae</taxon>
        <taxon>Thalassiosirophycidae</taxon>
        <taxon>Thalassiosirales</taxon>
        <taxon>Thalassiosiraceae</taxon>
        <taxon>Thalassiosira</taxon>
    </lineage>
</organism>
<protein>
    <submittedName>
        <fullName evidence="2">Uncharacterized protein</fullName>
    </submittedName>
</protein>
<dbReference type="Proteomes" id="UP000266841">
    <property type="component" value="Unassembled WGS sequence"/>
</dbReference>
<accession>K0S200</accession>
<gene>
    <name evidence="2" type="ORF">THAOC_27696</name>
</gene>
<dbReference type="EMBL" id="AGNL01038862">
    <property type="protein sequence ID" value="EJK52957.1"/>
    <property type="molecule type" value="Genomic_DNA"/>
</dbReference>
<evidence type="ECO:0000313" key="2">
    <source>
        <dbReference type="EMBL" id="EJK52957.1"/>
    </source>
</evidence>
<name>K0S200_THAOC</name>
<reference evidence="2 3" key="1">
    <citation type="journal article" date="2012" name="Genome Biol.">
        <title>Genome and low-iron response of an oceanic diatom adapted to chronic iron limitation.</title>
        <authorList>
            <person name="Lommer M."/>
            <person name="Specht M."/>
            <person name="Roy A.S."/>
            <person name="Kraemer L."/>
            <person name="Andreson R."/>
            <person name="Gutowska M.A."/>
            <person name="Wolf J."/>
            <person name="Bergner S.V."/>
            <person name="Schilhabel M.B."/>
            <person name="Klostermeier U.C."/>
            <person name="Beiko R.G."/>
            <person name="Rosenstiel P."/>
            <person name="Hippler M."/>
            <person name="Laroche J."/>
        </authorList>
    </citation>
    <scope>NUCLEOTIDE SEQUENCE [LARGE SCALE GENOMIC DNA]</scope>
    <source>
        <strain evidence="2 3">CCMP1005</strain>
    </source>
</reference>
<evidence type="ECO:0000256" key="1">
    <source>
        <dbReference type="SAM" id="MobiDB-lite"/>
    </source>
</evidence>
<proteinExistence type="predicted"/>
<feature type="region of interest" description="Disordered" evidence="1">
    <location>
        <begin position="41"/>
        <end position="66"/>
    </location>
</feature>
<dbReference type="AlphaFoldDB" id="K0S200"/>
<evidence type="ECO:0000313" key="3">
    <source>
        <dbReference type="Proteomes" id="UP000266841"/>
    </source>
</evidence>